<dbReference type="HOGENOM" id="CLU_083918_2_1_11"/>
<dbReference type="EMBL" id="CP022752">
    <property type="protein sequence ID" value="ASU78162.1"/>
    <property type="molecule type" value="Genomic_DNA"/>
</dbReference>
<dbReference type="CDD" id="cd00865">
    <property type="entry name" value="PEBP_bact_arch"/>
    <property type="match status" value="1"/>
</dbReference>
<proteinExistence type="inferred from homology"/>
<evidence type="ECO:0000313" key="5">
    <source>
        <dbReference type="Proteomes" id="UP000029737"/>
    </source>
</evidence>
<evidence type="ECO:0000256" key="2">
    <source>
        <dbReference type="SAM" id="MobiDB-lite"/>
    </source>
</evidence>
<dbReference type="InterPro" id="IPR005247">
    <property type="entry name" value="YbhB_YbcL/LppC-like"/>
</dbReference>
<organism evidence="3 6">
    <name type="scientific">Actinopolyspora erythraea</name>
    <dbReference type="NCBI Taxonomy" id="414996"/>
    <lineage>
        <taxon>Bacteria</taxon>
        <taxon>Bacillati</taxon>
        <taxon>Actinomycetota</taxon>
        <taxon>Actinomycetes</taxon>
        <taxon>Actinopolysporales</taxon>
        <taxon>Actinopolysporaceae</taxon>
        <taxon>Actinopolyspora</taxon>
    </lineage>
</organism>
<dbReference type="RefSeq" id="WP_043572144.1">
    <property type="nucleotide sequence ID" value="NZ_CP022752.1"/>
</dbReference>
<evidence type="ECO:0000313" key="4">
    <source>
        <dbReference type="EMBL" id="KGI81618.1"/>
    </source>
</evidence>
<gene>
    <name evidence="3" type="ORF">CDG81_07440</name>
    <name evidence="4" type="ORF">IL38_09265</name>
</gene>
<accession>A0A099D648</accession>
<protein>
    <submittedName>
        <fullName evidence="3">PEBP family protein</fullName>
    </submittedName>
</protein>
<dbReference type="Gene3D" id="3.90.280.10">
    <property type="entry name" value="PEBP-like"/>
    <property type="match status" value="1"/>
</dbReference>
<comment type="similarity">
    <text evidence="1">Belongs to the UPF0098 family.</text>
</comment>
<dbReference type="Proteomes" id="UP000215043">
    <property type="component" value="Chromosome"/>
</dbReference>
<reference evidence="3 6" key="2">
    <citation type="submission" date="2017-08" db="EMBL/GenBank/DDBJ databases">
        <title>The complete genome sequence of moderately halophilic actinomycete Actinopolyspora erythraea YIM 90600, the producer of novel erythromycin, novel actinopolysporins A-C and tubercidin.</title>
        <authorList>
            <person name="Yin M."/>
            <person name="Tang S."/>
        </authorList>
    </citation>
    <scope>NUCLEOTIDE SEQUENCE [LARGE SCALE GENOMIC DNA]</scope>
    <source>
        <strain evidence="3 6">YIM 90600</strain>
    </source>
</reference>
<dbReference type="InterPro" id="IPR036610">
    <property type="entry name" value="PEBP-like_sf"/>
</dbReference>
<dbReference type="InterPro" id="IPR008914">
    <property type="entry name" value="PEBP"/>
</dbReference>
<feature type="region of interest" description="Disordered" evidence="2">
    <location>
        <begin position="24"/>
        <end position="44"/>
    </location>
</feature>
<name>A0A099D648_9ACTN</name>
<evidence type="ECO:0000256" key="1">
    <source>
        <dbReference type="ARBA" id="ARBA00007120"/>
    </source>
</evidence>
<dbReference type="PANTHER" id="PTHR30289:SF1">
    <property type="entry name" value="PEBP (PHOSPHATIDYLETHANOLAMINE-BINDING PROTEIN) FAMILY PROTEIN"/>
    <property type="match status" value="1"/>
</dbReference>
<sequence>MSLERPIDPDPYSLLPEVPSFTVTSNDVTDGQPMSKAQAFDGMGAGGDNISPHLAWHGFPEGTKSFVVTCFDPDAPIPGGFWHWVLVDVPASVTELPTGAGDRSGNGIPEGSFHVRNDVGEQAFGGAAPPEGDRPHRYYFAVNAVDSEKLGVDSTATPAVVNFMLAFHTLGRAVIAPTYAH</sequence>
<dbReference type="OrthoDB" id="9797506at2"/>
<dbReference type="KEGG" id="aey:CDG81_07440"/>
<keyword evidence="5" id="KW-1185">Reference proteome</keyword>
<dbReference type="PANTHER" id="PTHR30289">
    <property type="entry name" value="UNCHARACTERIZED PROTEIN YBCL-RELATED"/>
    <property type="match status" value="1"/>
</dbReference>
<dbReference type="EMBL" id="JPMV01000016">
    <property type="protein sequence ID" value="KGI81618.1"/>
    <property type="molecule type" value="Genomic_DNA"/>
</dbReference>
<reference evidence="4 5" key="1">
    <citation type="journal article" date="2014" name="PLoS ONE">
        <title>Identification and Characterization of a New Erythromycin Biosynthetic Gene Cluster in Actinopolyspora erythraea YIM90600, a Novel Erythronolide-Producing Halophilic Actinomycete Isolated from Salt Field.</title>
        <authorList>
            <person name="Chen D."/>
            <person name="Feng J."/>
            <person name="Huang L."/>
            <person name="Zhang Q."/>
            <person name="Wu J."/>
            <person name="Zhu X."/>
            <person name="Duan Y."/>
            <person name="Xu Z."/>
        </authorList>
    </citation>
    <scope>NUCLEOTIDE SEQUENCE [LARGE SCALE GENOMIC DNA]</scope>
    <source>
        <strain evidence="4 5">YIM90600</strain>
    </source>
</reference>
<dbReference type="AlphaFoldDB" id="A0A099D648"/>
<dbReference type="SUPFAM" id="SSF49777">
    <property type="entry name" value="PEBP-like"/>
    <property type="match status" value="1"/>
</dbReference>
<dbReference type="NCBIfam" id="TIGR00481">
    <property type="entry name" value="YbhB/YbcL family Raf kinase inhibitor-like protein"/>
    <property type="match status" value="1"/>
</dbReference>
<dbReference type="eggNOG" id="COG1881">
    <property type="taxonomic scope" value="Bacteria"/>
</dbReference>
<evidence type="ECO:0000313" key="3">
    <source>
        <dbReference type="EMBL" id="ASU78162.1"/>
    </source>
</evidence>
<dbReference type="Proteomes" id="UP000029737">
    <property type="component" value="Unassembled WGS sequence"/>
</dbReference>
<dbReference type="Pfam" id="PF01161">
    <property type="entry name" value="PBP"/>
    <property type="match status" value="1"/>
</dbReference>
<evidence type="ECO:0000313" key="6">
    <source>
        <dbReference type="Proteomes" id="UP000215043"/>
    </source>
</evidence>